<evidence type="ECO:0000313" key="20">
    <source>
        <dbReference type="Proteomes" id="UP000051487"/>
    </source>
</evidence>
<evidence type="ECO:0000256" key="7">
    <source>
        <dbReference type="ARBA" id="ARBA00022955"/>
    </source>
</evidence>
<comment type="similarity">
    <text evidence="2 18">Belongs to the ERG4/ERG24 family.</text>
</comment>
<evidence type="ECO:0000256" key="6">
    <source>
        <dbReference type="ARBA" id="ARBA00022857"/>
    </source>
</evidence>
<comment type="caution">
    <text evidence="19">The sequence shown here is derived from an EMBL/GenBank/DDBJ whole genome shotgun (WGS) entry which is preliminary data.</text>
</comment>
<evidence type="ECO:0000256" key="8">
    <source>
        <dbReference type="ARBA" id="ARBA00022989"/>
    </source>
</evidence>
<reference evidence="19 20" key="1">
    <citation type="submission" date="2015-11" db="EMBL/GenBank/DDBJ databases">
        <title>Aspergillus lentulus strain IFM 54703T.</title>
        <authorList>
            <person name="Kusuya Y."/>
            <person name="Sakai K."/>
            <person name="Kamei K."/>
            <person name="Takahashi H."/>
            <person name="Yaguchi T."/>
        </authorList>
    </citation>
    <scope>NUCLEOTIDE SEQUENCE [LARGE SCALE GENOMIC DNA]</scope>
    <source>
        <strain evidence="19 20">IFM 54703</strain>
    </source>
</reference>
<evidence type="ECO:0000256" key="18">
    <source>
        <dbReference type="RuleBase" id="RU369120"/>
    </source>
</evidence>
<keyword evidence="9 18" id="KW-0560">Oxidoreductase</keyword>
<dbReference type="InterPro" id="IPR001171">
    <property type="entry name" value="ERG24_DHCR-like"/>
</dbReference>
<evidence type="ECO:0000256" key="1">
    <source>
        <dbReference type="ARBA" id="ARBA00004477"/>
    </source>
</evidence>
<evidence type="ECO:0000256" key="15">
    <source>
        <dbReference type="ARBA" id="ARBA00029435"/>
    </source>
</evidence>
<keyword evidence="13 18" id="KW-1207">Sterol metabolism</keyword>
<protein>
    <recommendedName>
        <fullName evidence="16 18">Delta(24(24(1)))-sterol reductase</fullName>
        <ecNumber evidence="16 18">1.3.1.71</ecNumber>
    </recommendedName>
    <alternativeName>
        <fullName evidence="18">C-24(28) sterol reductase</fullName>
    </alternativeName>
    <alternativeName>
        <fullName evidence="18">Sterol Delta(24(28))-reductase</fullName>
    </alternativeName>
</protein>
<proteinExistence type="inferred from homology"/>
<evidence type="ECO:0000256" key="12">
    <source>
        <dbReference type="ARBA" id="ARBA00023136"/>
    </source>
</evidence>
<dbReference type="GO" id="GO:0006696">
    <property type="term" value="P:ergosterol biosynthetic process"/>
    <property type="evidence" value="ECO:0007669"/>
    <property type="project" value="UniProtKB-ARBA"/>
</dbReference>
<keyword evidence="10 18" id="KW-0756">Sterol biosynthesis</keyword>
<keyword evidence="8 18" id="KW-1133">Transmembrane helix</keyword>
<dbReference type="AlphaFoldDB" id="A0AAN4TDG9"/>
<feature type="transmembrane region" description="Helical" evidence="18">
    <location>
        <begin position="308"/>
        <end position="329"/>
    </location>
</feature>
<keyword evidence="11 18" id="KW-0443">Lipid metabolism</keyword>
<evidence type="ECO:0000256" key="5">
    <source>
        <dbReference type="ARBA" id="ARBA00022824"/>
    </source>
</evidence>
<keyword evidence="5" id="KW-0256">Endoplasmic reticulum</keyword>
<keyword evidence="3 18" id="KW-0444">Lipid biosynthesis</keyword>
<gene>
    <name evidence="19" type="ORF">ALT_7244</name>
</gene>
<keyword evidence="4 18" id="KW-0812">Transmembrane</keyword>
<evidence type="ECO:0000256" key="11">
    <source>
        <dbReference type="ARBA" id="ARBA00023098"/>
    </source>
</evidence>
<evidence type="ECO:0000256" key="13">
    <source>
        <dbReference type="ARBA" id="ARBA00023166"/>
    </source>
</evidence>
<keyword evidence="7 18" id="KW-0752">Steroid biosynthesis</keyword>
<dbReference type="GO" id="GO:0005789">
    <property type="term" value="C:endoplasmic reticulum membrane"/>
    <property type="evidence" value="ECO:0007669"/>
    <property type="project" value="UniProtKB-SubCell"/>
</dbReference>
<feature type="transmembrane region" description="Helical" evidence="18">
    <location>
        <begin position="122"/>
        <end position="146"/>
    </location>
</feature>
<name>A0AAN4TDG9_ASPLE</name>
<evidence type="ECO:0000256" key="16">
    <source>
        <dbReference type="ARBA" id="ARBA00038892"/>
    </source>
</evidence>
<feature type="transmembrane region" description="Helical" evidence="18">
    <location>
        <begin position="21"/>
        <end position="44"/>
    </location>
</feature>
<dbReference type="PROSITE" id="PS01017">
    <property type="entry name" value="STEROL_REDUCT_1"/>
    <property type="match status" value="1"/>
</dbReference>
<comment type="pathway">
    <text evidence="15 18">Steroid metabolism; ergosterol biosynthesis.</text>
</comment>
<dbReference type="GO" id="GO:0000246">
    <property type="term" value="F:Delta24(24-1) sterol reductase activity"/>
    <property type="evidence" value="ECO:0007669"/>
    <property type="project" value="UniProtKB-EC"/>
</dbReference>
<dbReference type="Gene3D" id="1.20.120.1630">
    <property type="match status" value="1"/>
</dbReference>
<comment type="subcellular location">
    <subcellularLocation>
        <location evidence="1">Endoplasmic reticulum membrane</location>
        <topology evidence="1">Multi-pass membrane protein</topology>
    </subcellularLocation>
</comment>
<dbReference type="InterPro" id="IPR018083">
    <property type="entry name" value="Sterol_reductase_CS"/>
</dbReference>
<organism evidence="19 20">
    <name type="scientific">Aspergillus lentulus</name>
    <dbReference type="NCBI Taxonomy" id="293939"/>
    <lineage>
        <taxon>Eukaryota</taxon>
        <taxon>Fungi</taxon>
        <taxon>Dikarya</taxon>
        <taxon>Ascomycota</taxon>
        <taxon>Pezizomycotina</taxon>
        <taxon>Eurotiomycetes</taxon>
        <taxon>Eurotiomycetidae</taxon>
        <taxon>Eurotiales</taxon>
        <taxon>Aspergillaceae</taxon>
        <taxon>Aspergillus</taxon>
        <taxon>Aspergillus subgen. Fumigati</taxon>
    </lineage>
</organism>
<keyword evidence="6" id="KW-0521">NADP</keyword>
<evidence type="ECO:0000256" key="3">
    <source>
        <dbReference type="ARBA" id="ARBA00022516"/>
    </source>
</evidence>
<evidence type="ECO:0000256" key="9">
    <source>
        <dbReference type="ARBA" id="ARBA00023002"/>
    </source>
</evidence>
<dbReference type="Proteomes" id="UP000051487">
    <property type="component" value="Unassembled WGS sequence"/>
</dbReference>
<evidence type="ECO:0000256" key="10">
    <source>
        <dbReference type="ARBA" id="ARBA00023011"/>
    </source>
</evidence>
<accession>A0AAN4TDG9</accession>
<dbReference type="EC" id="1.3.1.71" evidence="16 18"/>
<feature type="transmembrane region" description="Helical" evidence="18">
    <location>
        <begin position="158"/>
        <end position="179"/>
    </location>
</feature>
<dbReference type="Pfam" id="PF01222">
    <property type="entry name" value="ERG4_ERG24"/>
    <property type="match status" value="1"/>
</dbReference>
<keyword evidence="12 18" id="KW-0472">Membrane</keyword>
<evidence type="ECO:0000256" key="2">
    <source>
        <dbReference type="ARBA" id="ARBA00005402"/>
    </source>
</evidence>
<dbReference type="FunFam" id="1.20.120.1630:FF:000003">
    <property type="entry name" value="C-24(28) sterol reductase"/>
    <property type="match status" value="1"/>
</dbReference>
<evidence type="ECO:0000256" key="14">
    <source>
        <dbReference type="ARBA" id="ARBA00023221"/>
    </source>
</evidence>
<evidence type="ECO:0000256" key="17">
    <source>
        <dbReference type="ARBA" id="ARBA00048918"/>
    </source>
</evidence>
<dbReference type="PANTHER" id="PTHR21257">
    <property type="entry name" value="DELTA(14)-STEROL REDUCTASE"/>
    <property type="match status" value="1"/>
</dbReference>
<feature type="transmembrane region" description="Helical" evidence="18">
    <location>
        <begin position="277"/>
        <end position="302"/>
    </location>
</feature>
<dbReference type="PANTHER" id="PTHR21257:SF31">
    <property type="entry name" value="DELTA(24(24(1)))-STEROL REDUCTASE ERG4"/>
    <property type="match status" value="1"/>
</dbReference>
<feature type="transmembrane region" description="Helical" evidence="18">
    <location>
        <begin position="212"/>
        <end position="232"/>
    </location>
</feature>
<feature type="transmembrane region" description="Helical" evidence="18">
    <location>
        <begin position="85"/>
        <end position="102"/>
    </location>
</feature>
<sequence length="456" mass="52878">MAAKDRKTRDEAPPPDTKVEFEFGGAPGVTLVMIGFPLLMYYMYIGAALYDGHLPTPEKGQSWTDFLSHLIDLAYTHAYPTRKAWTIYWTFLILEGAGYLYLPGVYGKGKRLPHLGGKQLPYYCSAVSSWYVTIATALALHFTGIFKLYTLIDEFGPLMSVAICSGILVSIVAYISALARGAEHRMTGSHVYDFFMGAELNPRLFGWLDFKMFFEVRIPWFILFLLTLGTALKQFEEYGFVSGEVLFLLMAHFLYANACAKGEELIVTSWDMYYEKWGFMLIFWNLAGVPMSYCHCTLYLALHDPSTYHWNPWVLAVWTVAYLFMYWVWDTCNSQKNFFRAQERGVTVDRKSFPQLPWKYVENPQSIPTKTGDSILCGGWYGMARKVHYTCDVFFAISWGLITGFNSPFPWFYACFFTVMIIHRARRDIMRCRERYGEAWMEYERRVPYLFIPYVI</sequence>
<dbReference type="EMBL" id="BCLY01000012">
    <property type="protein sequence ID" value="GAQ09923.1"/>
    <property type="molecule type" value="Genomic_DNA"/>
</dbReference>
<comment type="catalytic activity">
    <reaction evidence="17">
        <text>ergosterol + NADP(+) = ergosta-5,7,22,24(28)-tetraen-3beta-ol + NADPH + H(+)</text>
        <dbReference type="Rhea" id="RHEA:18501"/>
        <dbReference type="ChEBI" id="CHEBI:15378"/>
        <dbReference type="ChEBI" id="CHEBI:16933"/>
        <dbReference type="ChEBI" id="CHEBI:18249"/>
        <dbReference type="ChEBI" id="CHEBI:57783"/>
        <dbReference type="ChEBI" id="CHEBI:58349"/>
        <dbReference type="EC" id="1.3.1.71"/>
    </reaction>
    <physiologicalReaction direction="right-to-left" evidence="17">
        <dbReference type="Rhea" id="RHEA:18503"/>
    </physiologicalReaction>
</comment>
<evidence type="ECO:0000313" key="19">
    <source>
        <dbReference type="EMBL" id="GAQ09923.1"/>
    </source>
</evidence>
<keyword evidence="14 18" id="KW-0753">Steroid metabolism</keyword>
<evidence type="ECO:0000256" key="4">
    <source>
        <dbReference type="ARBA" id="ARBA00022692"/>
    </source>
</evidence>